<name>T1GC18_MEGSC</name>
<dbReference type="Proteomes" id="UP000015102">
    <property type="component" value="Unassembled WGS sequence"/>
</dbReference>
<proteinExistence type="predicted"/>
<dbReference type="EMBL" id="CAQQ02062815">
    <property type="status" value="NOT_ANNOTATED_CDS"/>
    <property type="molecule type" value="Genomic_DNA"/>
</dbReference>
<reference evidence="2" key="1">
    <citation type="submission" date="2013-02" db="EMBL/GenBank/DDBJ databases">
        <authorList>
            <person name="Hughes D."/>
        </authorList>
    </citation>
    <scope>NUCLEOTIDE SEQUENCE</scope>
    <source>
        <strain>Durham</strain>
        <strain evidence="2">NC isolate 2 -- Noor lab</strain>
    </source>
</reference>
<dbReference type="EMBL" id="CAQQ02062816">
    <property type="status" value="NOT_ANNOTATED_CDS"/>
    <property type="molecule type" value="Genomic_DNA"/>
</dbReference>
<evidence type="ECO:0000313" key="1">
    <source>
        <dbReference type="EnsemblMetazoa" id="MESCA000813-PA"/>
    </source>
</evidence>
<organism evidence="1 2">
    <name type="scientific">Megaselia scalaris</name>
    <name type="common">Humpbacked fly</name>
    <name type="synonym">Phora scalaris</name>
    <dbReference type="NCBI Taxonomy" id="36166"/>
    <lineage>
        <taxon>Eukaryota</taxon>
        <taxon>Metazoa</taxon>
        <taxon>Ecdysozoa</taxon>
        <taxon>Arthropoda</taxon>
        <taxon>Hexapoda</taxon>
        <taxon>Insecta</taxon>
        <taxon>Pterygota</taxon>
        <taxon>Neoptera</taxon>
        <taxon>Endopterygota</taxon>
        <taxon>Diptera</taxon>
        <taxon>Brachycera</taxon>
        <taxon>Muscomorpha</taxon>
        <taxon>Platypezoidea</taxon>
        <taxon>Phoridae</taxon>
        <taxon>Megaseliini</taxon>
        <taxon>Megaselia</taxon>
    </lineage>
</organism>
<sequence>MYVNSLVVLDRRSVDSFLCLVFYFYFIADDPSAESSQQQYVAHSSRFLTVDFQEVGVFKSGVDKSSYFSI</sequence>
<dbReference type="HOGENOM" id="CLU_2760700_0_0_1"/>
<dbReference type="AlphaFoldDB" id="T1GC18"/>
<dbReference type="EnsemblMetazoa" id="MESCA000813-RA">
    <property type="protein sequence ID" value="MESCA000813-PA"/>
    <property type="gene ID" value="MESCA000813"/>
</dbReference>
<reference evidence="1" key="2">
    <citation type="submission" date="2015-06" db="UniProtKB">
        <authorList>
            <consortium name="EnsemblMetazoa"/>
        </authorList>
    </citation>
    <scope>IDENTIFICATION</scope>
</reference>
<protein>
    <submittedName>
        <fullName evidence="1">Uncharacterized protein</fullName>
    </submittedName>
</protein>
<accession>T1GC18</accession>
<keyword evidence="2" id="KW-1185">Reference proteome</keyword>
<evidence type="ECO:0000313" key="2">
    <source>
        <dbReference type="Proteomes" id="UP000015102"/>
    </source>
</evidence>